<keyword evidence="2" id="KW-1185">Reference proteome</keyword>
<accession>A0A2W1BDH4</accession>
<reference evidence="1 2" key="1">
    <citation type="journal article" date="2017" name="BMC Biol.">
        <title>Genomic innovations, transcriptional plasticity and gene loss underlying the evolution and divergence of two highly polyphagous and invasive Helicoverpa pest species.</title>
        <authorList>
            <person name="Pearce S.L."/>
            <person name="Clarke D.F."/>
            <person name="East P.D."/>
            <person name="Elfekih S."/>
            <person name="Gordon K.H."/>
            <person name="Jermiin L.S."/>
            <person name="McGaughran A."/>
            <person name="Oakeshott J.G."/>
            <person name="Papanikolaou A."/>
            <person name="Perera O.P."/>
            <person name="Rane R.V."/>
            <person name="Richards S."/>
            <person name="Tay W.T."/>
            <person name="Walsh T.K."/>
            <person name="Anderson A."/>
            <person name="Anderson C.J."/>
            <person name="Asgari S."/>
            <person name="Board P.G."/>
            <person name="Bretschneider A."/>
            <person name="Campbell P.M."/>
            <person name="Chertemps T."/>
            <person name="Christeller J.T."/>
            <person name="Coppin C.W."/>
            <person name="Downes S.J."/>
            <person name="Duan G."/>
            <person name="Farnsworth C.A."/>
            <person name="Good R.T."/>
            <person name="Han L.B."/>
            <person name="Han Y.C."/>
            <person name="Hatje K."/>
            <person name="Horne I."/>
            <person name="Huang Y.P."/>
            <person name="Hughes D.S."/>
            <person name="Jacquin-Joly E."/>
            <person name="James W."/>
            <person name="Jhangiani S."/>
            <person name="Kollmar M."/>
            <person name="Kuwar S.S."/>
            <person name="Li S."/>
            <person name="Liu N.Y."/>
            <person name="Maibeche M.T."/>
            <person name="Miller J.R."/>
            <person name="Montagne N."/>
            <person name="Perry T."/>
            <person name="Qu J."/>
            <person name="Song S.V."/>
            <person name="Sutton G.G."/>
            <person name="Vogel H."/>
            <person name="Walenz B.P."/>
            <person name="Xu W."/>
            <person name="Zhang H.J."/>
            <person name="Zou Z."/>
            <person name="Batterham P."/>
            <person name="Edwards O.R."/>
            <person name="Feyereisen R."/>
            <person name="Gibbs R.A."/>
            <person name="Heckel D.G."/>
            <person name="McGrath A."/>
            <person name="Robin C."/>
            <person name="Scherer S.E."/>
            <person name="Worley K.C."/>
            <person name="Wu Y.D."/>
        </authorList>
    </citation>
    <scope>NUCLEOTIDE SEQUENCE [LARGE SCALE GENOMIC DNA]</scope>
    <source>
        <strain evidence="1">Harm_GR_Male_#8</strain>
        <tissue evidence="1">Whole organism</tissue>
    </source>
</reference>
<protein>
    <submittedName>
        <fullName evidence="1">Uncharacterized protein</fullName>
    </submittedName>
</protein>
<dbReference type="OrthoDB" id="7386676at2759"/>
<name>A0A2W1BDH4_HELAM</name>
<dbReference type="Proteomes" id="UP000249218">
    <property type="component" value="Unassembled WGS sequence"/>
</dbReference>
<sequence length="247" mass="27111">MVHPGNINISKHSRDSKYSSLALKKRYSSSLSASVDADRSDTDVNLSTAVTNTLSMISTPWSTESWCSLNGTLLVSDLLEDPSCFYYTNTMTSLDPLTTTYSSCNPLRTVGTYSRTTLTLYSFATTPCISDQLYLPSGQKSSTSLETLSSWTPESVGSVQLVASGSSEMKVQYPWSPATKNSCTDYYPNSLDTCSLELERKDSKDTLKPATSARDLMSVSFSSKVECHEIERSVANENYFPTLCTVI</sequence>
<evidence type="ECO:0000313" key="2">
    <source>
        <dbReference type="Proteomes" id="UP000249218"/>
    </source>
</evidence>
<dbReference type="EMBL" id="KZ150248">
    <property type="protein sequence ID" value="PZC71844.1"/>
    <property type="molecule type" value="Genomic_DNA"/>
</dbReference>
<evidence type="ECO:0000313" key="1">
    <source>
        <dbReference type="EMBL" id="PZC71844.1"/>
    </source>
</evidence>
<organism evidence="1 2">
    <name type="scientific">Helicoverpa armigera</name>
    <name type="common">Cotton bollworm</name>
    <name type="synonym">Heliothis armigera</name>
    <dbReference type="NCBI Taxonomy" id="29058"/>
    <lineage>
        <taxon>Eukaryota</taxon>
        <taxon>Metazoa</taxon>
        <taxon>Ecdysozoa</taxon>
        <taxon>Arthropoda</taxon>
        <taxon>Hexapoda</taxon>
        <taxon>Insecta</taxon>
        <taxon>Pterygota</taxon>
        <taxon>Neoptera</taxon>
        <taxon>Endopterygota</taxon>
        <taxon>Lepidoptera</taxon>
        <taxon>Glossata</taxon>
        <taxon>Ditrysia</taxon>
        <taxon>Noctuoidea</taxon>
        <taxon>Noctuidae</taxon>
        <taxon>Heliothinae</taxon>
        <taxon>Helicoverpa</taxon>
    </lineage>
</organism>
<dbReference type="AlphaFoldDB" id="A0A2W1BDH4"/>
<proteinExistence type="predicted"/>
<gene>
    <name evidence="1" type="primary">HaOG212376</name>
    <name evidence="1" type="ORF">B5X24_HaOG212376</name>
</gene>